<organism evidence="1 2">
    <name type="scientific">Aphis glycines</name>
    <name type="common">Soybean aphid</name>
    <dbReference type="NCBI Taxonomy" id="307491"/>
    <lineage>
        <taxon>Eukaryota</taxon>
        <taxon>Metazoa</taxon>
        <taxon>Ecdysozoa</taxon>
        <taxon>Arthropoda</taxon>
        <taxon>Hexapoda</taxon>
        <taxon>Insecta</taxon>
        <taxon>Pterygota</taxon>
        <taxon>Neoptera</taxon>
        <taxon>Paraneoptera</taxon>
        <taxon>Hemiptera</taxon>
        <taxon>Sternorrhyncha</taxon>
        <taxon>Aphidomorpha</taxon>
        <taxon>Aphidoidea</taxon>
        <taxon>Aphididae</taxon>
        <taxon>Aphidini</taxon>
        <taxon>Aphis</taxon>
        <taxon>Aphis</taxon>
    </lineage>
</organism>
<gene>
    <name evidence="1" type="ORF">AGLY_007631</name>
</gene>
<proteinExistence type="predicted"/>
<evidence type="ECO:0000313" key="1">
    <source>
        <dbReference type="EMBL" id="KAE9535730.1"/>
    </source>
</evidence>
<protein>
    <submittedName>
        <fullName evidence="1">Uncharacterized protein</fullName>
    </submittedName>
</protein>
<evidence type="ECO:0000313" key="2">
    <source>
        <dbReference type="Proteomes" id="UP000475862"/>
    </source>
</evidence>
<keyword evidence="2" id="KW-1185">Reference proteome</keyword>
<comment type="caution">
    <text evidence="1">The sequence shown here is derived from an EMBL/GenBank/DDBJ whole genome shotgun (WGS) entry which is preliminary data.</text>
</comment>
<dbReference type="AlphaFoldDB" id="A0A6G0TPU4"/>
<accession>A0A6G0TPU4</accession>
<name>A0A6G0TPU4_APHGL</name>
<reference evidence="1 2" key="1">
    <citation type="submission" date="2019-08" db="EMBL/GenBank/DDBJ databases">
        <title>The genome of the soybean aphid Biotype 1, its phylome, world population structure and adaptation to the North American continent.</title>
        <authorList>
            <person name="Giordano R."/>
            <person name="Donthu R.K."/>
            <person name="Hernandez A.G."/>
            <person name="Wright C.L."/>
            <person name="Zimin A.V."/>
        </authorList>
    </citation>
    <scope>NUCLEOTIDE SEQUENCE [LARGE SCALE GENOMIC DNA]</scope>
    <source>
        <tissue evidence="1">Whole aphids</tissue>
    </source>
</reference>
<dbReference type="Proteomes" id="UP000475862">
    <property type="component" value="Unassembled WGS sequence"/>
</dbReference>
<dbReference type="EMBL" id="VYZN01000025">
    <property type="protein sequence ID" value="KAE9535730.1"/>
    <property type="molecule type" value="Genomic_DNA"/>
</dbReference>
<sequence>MIKFWLTRITSNNMWLFSSEPGLVKIPKRDLISCSANGDNYQVNLLSRINQMKTYQYKEFYKLTTNNSVRGLAKVSKTNFISVQISKAPLIGVRSPVGASITYYNNAFYNKANTAKFSIIVVNKFGHWSGKSYLPIRSGLKVAWRHFTKLLILLVEISIYGKNINIYLTIHFKHSLQEKFSKKKYIAAITTSNASTFTTLQNKQDKPVTKYCKINQGKPHNLCYFRISEYSIGIKSIGVFAIG</sequence>